<protein>
    <submittedName>
        <fullName evidence="1">Uncharacterized protein</fullName>
    </submittedName>
</protein>
<name>A0A0F9GIM5_9ZZZZ</name>
<reference evidence="1" key="1">
    <citation type="journal article" date="2015" name="Nature">
        <title>Complex archaea that bridge the gap between prokaryotes and eukaryotes.</title>
        <authorList>
            <person name="Spang A."/>
            <person name="Saw J.H."/>
            <person name="Jorgensen S.L."/>
            <person name="Zaremba-Niedzwiedzka K."/>
            <person name="Martijn J."/>
            <person name="Lind A.E."/>
            <person name="van Eijk R."/>
            <person name="Schleper C."/>
            <person name="Guy L."/>
            <person name="Ettema T.J."/>
        </authorList>
    </citation>
    <scope>NUCLEOTIDE SEQUENCE</scope>
</reference>
<sequence length="31" mass="3639">MYTLFLNTQQLLKQNNSSFFQPHTTALFTGF</sequence>
<comment type="caution">
    <text evidence="1">The sequence shown here is derived from an EMBL/GenBank/DDBJ whole genome shotgun (WGS) entry which is preliminary data.</text>
</comment>
<proteinExistence type="predicted"/>
<dbReference type="AlphaFoldDB" id="A0A0F9GIM5"/>
<accession>A0A0F9GIM5</accession>
<dbReference type="EMBL" id="LAZR01026266">
    <property type="protein sequence ID" value="KKL69270.1"/>
    <property type="molecule type" value="Genomic_DNA"/>
</dbReference>
<feature type="non-terminal residue" evidence="1">
    <location>
        <position position="31"/>
    </location>
</feature>
<evidence type="ECO:0000313" key="1">
    <source>
        <dbReference type="EMBL" id="KKL69270.1"/>
    </source>
</evidence>
<gene>
    <name evidence="1" type="ORF">LCGC14_2116630</name>
</gene>
<organism evidence="1">
    <name type="scientific">marine sediment metagenome</name>
    <dbReference type="NCBI Taxonomy" id="412755"/>
    <lineage>
        <taxon>unclassified sequences</taxon>
        <taxon>metagenomes</taxon>
        <taxon>ecological metagenomes</taxon>
    </lineage>
</organism>